<dbReference type="VEuPathDB" id="FungiDB:H310_02143"/>
<dbReference type="GO" id="GO:0008168">
    <property type="term" value="F:methyltransferase activity"/>
    <property type="evidence" value="ECO:0007669"/>
    <property type="project" value="UniProtKB-KW"/>
</dbReference>
<dbReference type="AlphaFoldDB" id="A0A024UMK0"/>
<sequence>MFQLKRQLIRRATVVATPLCRSVVSSAQARVIRGTEPKTIGPFEVKRVTPEWNTAIAARDIRKDEVIGTARGTMYDAPTRFTIQMAHDKHVEIFGGLEYANHSCNPNASFIMSETEPVVQLVAIKPIAKGQDITFDYNTTEWDMDEKFDCQCGDAACRGNVHGAKFLNDADVLKLLPHFSSSILRHLLKLKLVHG</sequence>
<evidence type="ECO:0000256" key="3">
    <source>
        <dbReference type="ARBA" id="ARBA00022691"/>
    </source>
</evidence>
<dbReference type="RefSeq" id="XP_008863779.1">
    <property type="nucleotide sequence ID" value="XM_008865557.1"/>
</dbReference>
<dbReference type="InterPro" id="IPR053201">
    <property type="entry name" value="Flavunoidine_N-MTase"/>
</dbReference>
<dbReference type="PROSITE" id="PS50868">
    <property type="entry name" value="POST_SET"/>
    <property type="match status" value="1"/>
</dbReference>
<evidence type="ECO:0000313" key="6">
    <source>
        <dbReference type="EMBL" id="ETW07686.1"/>
    </source>
</evidence>
<feature type="domain" description="SET" evidence="4">
    <location>
        <begin position="41"/>
        <end position="138"/>
    </location>
</feature>
<evidence type="ECO:0000259" key="5">
    <source>
        <dbReference type="PROSITE" id="PS50868"/>
    </source>
</evidence>
<dbReference type="PANTHER" id="PTHR12350:SF19">
    <property type="entry name" value="SET DOMAIN-CONTAINING PROTEIN"/>
    <property type="match status" value="1"/>
</dbReference>
<evidence type="ECO:0000256" key="2">
    <source>
        <dbReference type="ARBA" id="ARBA00022679"/>
    </source>
</evidence>
<proteinExistence type="predicted"/>
<keyword evidence="3" id="KW-0949">S-adenosyl-L-methionine</keyword>
<keyword evidence="1" id="KW-0489">Methyltransferase</keyword>
<dbReference type="InterPro" id="IPR001214">
    <property type="entry name" value="SET_dom"/>
</dbReference>
<dbReference type="PROSITE" id="PS50280">
    <property type="entry name" value="SET"/>
    <property type="match status" value="1"/>
</dbReference>
<dbReference type="Pfam" id="PF00856">
    <property type="entry name" value="SET"/>
    <property type="match status" value="1"/>
</dbReference>
<dbReference type="InterPro" id="IPR003616">
    <property type="entry name" value="Post-SET_dom"/>
</dbReference>
<dbReference type="Gene3D" id="2.170.270.10">
    <property type="entry name" value="SET domain"/>
    <property type="match status" value="1"/>
</dbReference>
<dbReference type="OrthoDB" id="5984008at2759"/>
<evidence type="ECO:0000259" key="4">
    <source>
        <dbReference type="PROSITE" id="PS50280"/>
    </source>
</evidence>
<gene>
    <name evidence="6" type="ORF">H310_02143</name>
</gene>
<dbReference type="eggNOG" id="ENOG502S6PT">
    <property type="taxonomic scope" value="Eukaryota"/>
</dbReference>
<name>A0A024UMK0_9STRA</name>
<protein>
    <recommendedName>
        <fullName evidence="7">Post-SET domain-containing protein</fullName>
    </recommendedName>
</protein>
<keyword evidence="2" id="KW-0808">Transferase</keyword>
<dbReference type="GeneID" id="20079193"/>
<dbReference type="GO" id="GO:0032259">
    <property type="term" value="P:methylation"/>
    <property type="evidence" value="ECO:0007669"/>
    <property type="project" value="UniProtKB-KW"/>
</dbReference>
<dbReference type="PANTHER" id="PTHR12350">
    <property type="entry name" value="HISTONE-LYSINE N-METHYLTRANSFERASE-RELATED"/>
    <property type="match status" value="1"/>
</dbReference>
<evidence type="ECO:0008006" key="7">
    <source>
        <dbReference type="Google" id="ProtNLM"/>
    </source>
</evidence>
<evidence type="ECO:0000256" key="1">
    <source>
        <dbReference type="ARBA" id="ARBA00022603"/>
    </source>
</evidence>
<dbReference type="SUPFAM" id="SSF82199">
    <property type="entry name" value="SET domain"/>
    <property type="match status" value="1"/>
</dbReference>
<feature type="domain" description="Post-SET" evidence="5">
    <location>
        <begin position="146"/>
        <end position="162"/>
    </location>
</feature>
<dbReference type="STRING" id="157072.A0A024UMK0"/>
<dbReference type="InterPro" id="IPR046341">
    <property type="entry name" value="SET_dom_sf"/>
</dbReference>
<dbReference type="EMBL" id="KI913954">
    <property type="protein sequence ID" value="ETW07686.1"/>
    <property type="molecule type" value="Genomic_DNA"/>
</dbReference>
<reference evidence="6" key="1">
    <citation type="submission" date="2013-12" db="EMBL/GenBank/DDBJ databases">
        <title>The Genome Sequence of Aphanomyces invadans NJM9701.</title>
        <authorList>
            <consortium name="The Broad Institute Genomics Platform"/>
            <person name="Russ C."/>
            <person name="Tyler B."/>
            <person name="van West P."/>
            <person name="Dieguez-Uribeondo J."/>
            <person name="Young S.K."/>
            <person name="Zeng Q."/>
            <person name="Gargeya S."/>
            <person name="Fitzgerald M."/>
            <person name="Abouelleil A."/>
            <person name="Alvarado L."/>
            <person name="Chapman S.B."/>
            <person name="Gainer-Dewar J."/>
            <person name="Goldberg J."/>
            <person name="Griggs A."/>
            <person name="Gujja S."/>
            <person name="Hansen M."/>
            <person name="Howarth C."/>
            <person name="Imamovic A."/>
            <person name="Ireland A."/>
            <person name="Larimer J."/>
            <person name="McCowan C."/>
            <person name="Murphy C."/>
            <person name="Pearson M."/>
            <person name="Poon T.W."/>
            <person name="Priest M."/>
            <person name="Roberts A."/>
            <person name="Saif S."/>
            <person name="Shea T."/>
            <person name="Sykes S."/>
            <person name="Wortman J."/>
            <person name="Nusbaum C."/>
            <person name="Birren B."/>
        </authorList>
    </citation>
    <scope>NUCLEOTIDE SEQUENCE [LARGE SCALE GENOMIC DNA]</scope>
    <source>
        <strain evidence="6">NJM9701</strain>
    </source>
</reference>
<organism evidence="6">
    <name type="scientific">Aphanomyces invadans</name>
    <dbReference type="NCBI Taxonomy" id="157072"/>
    <lineage>
        <taxon>Eukaryota</taxon>
        <taxon>Sar</taxon>
        <taxon>Stramenopiles</taxon>
        <taxon>Oomycota</taxon>
        <taxon>Saprolegniomycetes</taxon>
        <taxon>Saprolegniales</taxon>
        <taxon>Verrucalvaceae</taxon>
        <taxon>Aphanomyces</taxon>
    </lineage>
</organism>
<accession>A0A024UMK0</accession>